<dbReference type="PANTHER" id="PTHR12993:SF30">
    <property type="entry name" value="N-ACETYL-ALPHA-D-GLUCOSAMINYL L-MALATE DEACETYLASE 1"/>
    <property type="match status" value="1"/>
</dbReference>
<dbReference type="GO" id="GO:0016811">
    <property type="term" value="F:hydrolase activity, acting on carbon-nitrogen (but not peptide) bonds, in linear amides"/>
    <property type="evidence" value="ECO:0007669"/>
    <property type="project" value="TreeGrafter"/>
</dbReference>
<organism evidence="1 2">
    <name type="scientific">Methanofollis tationis</name>
    <dbReference type="NCBI Taxonomy" id="81417"/>
    <lineage>
        <taxon>Archaea</taxon>
        <taxon>Methanobacteriati</taxon>
        <taxon>Methanobacteriota</taxon>
        <taxon>Stenosarchaea group</taxon>
        <taxon>Methanomicrobia</taxon>
        <taxon>Methanomicrobiales</taxon>
        <taxon>Methanomicrobiaceae</taxon>
        <taxon>Methanofollis</taxon>
    </lineage>
</organism>
<accession>A0A7K4HQG2</accession>
<reference evidence="1 2" key="1">
    <citation type="submission" date="2020-06" db="EMBL/GenBank/DDBJ databases">
        <title>Methanofollis fontis sp. nov., a methanogen isolated from marine sediments near a cold seep at Four-Way Closure Ridge offshore southwestern Taiwan.</title>
        <authorList>
            <person name="Chen S.-C."/>
            <person name="Teng N.-H."/>
            <person name="Lin Y.-S."/>
            <person name="Lai M.-C."/>
            <person name="Chen H.-H."/>
            <person name="Wang C.-C."/>
        </authorList>
    </citation>
    <scope>NUCLEOTIDE SEQUENCE [LARGE SCALE GENOMIC DNA]</scope>
    <source>
        <strain evidence="1 2">DSM 2702</strain>
    </source>
</reference>
<dbReference type="Pfam" id="PF02585">
    <property type="entry name" value="PIG-L"/>
    <property type="match status" value="1"/>
</dbReference>
<gene>
    <name evidence="1" type="ORF">HWN36_07300</name>
</gene>
<evidence type="ECO:0000313" key="2">
    <source>
        <dbReference type="Proteomes" id="UP000570823"/>
    </source>
</evidence>
<protein>
    <submittedName>
        <fullName evidence="1">PIG-L family deacetylase</fullName>
    </submittedName>
</protein>
<evidence type="ECO:0000313" key="1">
    <source>
        <dbReference type="EMBL" id="NVO67118.1"/>
    </source>
</evidence>
<dbReference type="Proteomes" id="UP000570823">
    <property type="component" value="Unassembled WGS sequence"/>
</dbReference>
<dbReference type="RefSeq" id="WP_176788744.1">
    <property type="nucleotide sequence ID" value="NZ_JABXWR010000001.1"/>
</dbReference>
<keyword evidence="2" id="KW-1185">Reference proteome</keyword>
<dbReference type="AlphaFoldDB" id="A0A7K4HQG2"/>
<dbReference type="EMBL" id="JABXWR010000001">
    <property type="protein sequence ID" value="NVO67118.1"/>
    <property type="molecule type" value="Genomic_DNA"/>
</dbReference>
<dbReference type="InterPro" id="IPR003737">
    <property type="entry name" value="GlcNAc_PI_deacetylase-related"/>
</dbReference>
<dbReference type="SUPFAM" id="SSF102588">
    <property type="entry name" value="LmbE-like"/>
    <property type="match status" value="1"/>
</dbReference>
<sequence>MHVLAIGAHPDDPEIGCGGSLALHAAAGDRVTVLYATAGEAGALGVPEDETAARRRAEAAGACAVLGAEAPVFLDFPDGRLAYAGYTLVAALGRAVREVRPAIVYVHHPGDAHPDHAALAAAAIDAVRRAGTPHFPDLGETPHLVGEIRLYEVWTPLSEPATATDITGFAGKKGEAIRCHASQCRVHAYDEIALGLNRYRSLLVPGSRYAEAFGAARPRW</sequence>
<dbReference type="InterPro" id="IPR024078">
    <property type="entry name" value="LmbE-like_dom_sf"/>
</dbReference>
<proteinExistence type="predicted"/>
<dbReference type="Gene3D" id="3.40.50.10320">
    <property type="entry name" value="LmbE-like"/>
    <property type="match status" value="1"/>
</dbReference>
<dbReference type="OrthoDB" id="70547at2157"/>
<comment type="caution">
    <text evidence="1">The sequence shown here is derived from an EMBL/GenBank/DDBJ whole genome shotgun (WGS) entry which is preliminary data.</text>
</comment>
<dbReference type="PANTHER" id="PTHR12993">
    <property type="entry name" value="N-ACETYLGLUCOSAMINYL-PHOSPHATIDYLINOSITOL DE-N-ACETYLASE-RELATED"/>
    <property type="match status" value="1"/>
</dbReference>
<name>A0A7K4HQG2_9EURY</name>